<dbReference type="Proteomes" id="UP000753961">
    <property type="component" value="Unassembled WGS sequence"/>
</dbReference>
<name>A0A953HR80_9BACT</name>
<evidence type="ECO:0000313" key="1">
    <source>
        <dbReference type="EMBL" id="MBY5959779.1"/>
    </source>
</evidence>
<keyword evidence="2" id="KW-1185">Reference proteome</keyword>
<accession>A0A953HR80</accession>
<protein>
    <submittedName>
        <fullName evidence="1">Uncharacterized protein</fullName>
    </submittedName>
</protein>
<sequence length="454" mass="53276">MKHLLISTIGNRDIQFVRKNFNLLPESIRSNLQINSENGDMLVFSKRIEDNQSFYTRSRDLYEIYDDCSQYIQYPLIKNAIRHEGRPDKVVLIATDQKPNYHLDTVYFGEILQRQISNDLEIEVSTLFVSKVKDGKEISMLFQELIQTYKAEYRITIHTSGGLPNFRISAFMTSLFQENVNVVNYIGTEAKEASMFRDYERHTLRHIVKGMLRNWNYSAVLSLPNISNEVRSLCRFAIARLALDLEKARVLSNSILLSNPIPMEDDQVAIEKELIYSAYIKYHQREYGDFLFRLFTFHDNMLIPHVEKILDGKVEHDKSTDHQSWKVLLRAKRNDDILDYLRTAKVGNAPLNINVPNKETYYRVLHFCKKYSRCRKLSNKQFMVMKLYNKLSQLADLRNKIAHSYEGINETMILESTSISDIKKVTNKIDNYLDIQFDKVAPYQELNEMILDKM</sequence>
<gene>
    <name evidence="1" type="ORF">KUV50_16615</name>
</gene>
<dbReference type="InterPro" id="IPR037038">
    <property type="entry name" value="HepT-like_sf"/>
</dbReference>
<proteinExistence type="predicted"/>
<dbReference type="AlphaFoldDB" id="A0A953HR80"/>
<reference evidence="1" key="1">
    <citation type="submission" date="2021-06" db="EMBL/GenBank/DDBJ databases">
        <title>44 bacteria genomes isolated from Dapeng, Shenzhen.</title>
        <authorList>
            <person name="Zheng W."/>
            <person name="Yu S."/>
            <person name="Huang Y."/>
        </authorList>
    </citation>
    <scope>NUCLEOTIDE SEQUENCE</scope>
    <source>
        <strain evidence="1">DP5N28-2</strain>
    </source>
</reference>
<evidence type="ECO:0000313" key="2">
    <source>
        <dbReference type="Proteomes" id="UP000753961"/>
    </source>
</evidence>
<comment type="caution">
    <text evidence="1">The sequence shown here is derived from an EMBL/GenBank/DDBJ whole genome shotgun (WGS) entry which is preliminary data.</text>
</comment>
<dbReference type="RefSeq" id="WP_222581314.1">
    <property type="nucleotide sequence ID" value="NZ_JAHVHU010000017.1"/>
</dbReference>
<dbReference type="Gene3D" id="1.20.120.580">
    <property type="entry name" value="bsu32300-like"/>
    <property type="match status" value="1"/>
</dbReference>
<dbReference type="EMBL" id="JAHVHU010000017">
    <property type="protein sequence ID" value="MBY5959779.1"/>
    <property type="molecule type" value="Genomic_DNA"/>
</dbReference>
<organism evidence="1 2">
    <name type="scientific">Membranihabitans marinus</name>
    <dbReference type="NCBI Taxonomy" id="1227546"/>
    <lineage>
        <taxon>Bacteria</taxon>
        <taxon>Pseudomonadati</taxon>
        <taxon>Bacteroidota</taxon>
        <taxon>Saprospiria</taxon>
        <taxon>Saprospirales</taxon>
        <taxon>Saprospiraceae</taxon>
        <taxon>Membranihabitans</taxon>
    </lineage>
</organism>